<name>A0ABV9L109_9BACT</name>
<evidence type="ECO:0000313" key="1">
    <source>
        <dbReference type="EMBL" id="MFC4675713.1"/>
    </source>
</evidence>
<proteinExistence type="predicted"/>
<gene>
    <name evidence="1" type="ORF">ACFO6W_18655</name>
</gene>
<protein>
    <submittedName>
        <fullName evidence="1">Uncharacterized protein</fullName>
    </submittedName>
</protein>
<evidence type="ECO:0000313" key="2">
    <source>
        <dbReference type="Proteomes" id="UP001596023"/>
    </source>
</evidence>
<accession>A0ABV9L109</accession>
<dbReference type="Proteomes" id="UP001596023">
    <property type="component" value="Unassembled WGS sequence"/>
</dbReference>
<organism evidence="1 2">
    <name type="scientific">Dysgonomonas termitidis</name>
    <dbReference type="NCBI Taxonomy" id="1516126"/>
    <lineage>
        <taxon>Bacteria</taxon>
        <taxon>Pseudomonadati</taxon>
        <taxon>Bacteroidota</taxon>
        <taxon>Bacteroidia</taxon>
        <taxon>Bacteroidales</taxon>
        <taxon>Dysgonomonadaceae</taxon>
        <taxon>Dysgonomonas</taxon>
    </lineage>
</organism>
<dbReference type="EMBL" id="JBHSGN010000115">
    <property type="protein sequence ID" value="MFC4675713.1"/>
    <property type="molecule type" value="Genomic_DNA"/>
</dbReference>
<reference evidence="2" key="1">
    <citation type="journal article" date="2019" name="Int. J. Syst. Evol. Microbiol.">
        <title>The Global Catalogue of Microorganisms (GCM) 10K type strain sequencing project: providing services to taxonomists for standard genome sequencing and annotation.</title>
        <authorList>
            <consortium name="The Broad Institute Genomics Platform"/>
            <consortium name="The Broad Institute Genome Sequencing Center for Infectious Disease"/>
            <person name="Wu L."/>
            <person name="Ma J."/>
        </authorList>
    </citation>
    <scope>NUCLEOTIDE SEQUENCE [LARGE SCALE GENOMIC DNA]</scope>
    <source>
        <strain evidence="2">CCUG 66188</strain>
    </source>
</reference>
<dbReference type="RefSeq" id="WP_379999196.1">
    <property type="nucleotide sequence ID" value="NZ_JBHSGN010000115.1"/>
</dbReference>
<comment type="caution">
    <text evidence="1">The sequence shown here is derived from an EMBL/GenBank/DDBJ whole genome shotgun (WGS) entry which is preliminary data.</text>
</comment>
<keyword evidence="2" id="KW-1185">Reference proteome</keyword>
<sequence>MEMTNEFWDFIEENLPNYYTRDDVLRHSNLQLLVDGEESCITDLTPEEAKAELEALSLKLYTEAIDAFTQKV</sequence>